<sequence>MYAFTVARRYLTSSPGQTGLLLAGVALGVTVFVFITALIQGLAIRLTDEVTANSAHVTLEPPTRVARILAVPQVRSEGIAQVSTFQRRQIREWRSVVALVRTQKGRFGDQPAGQRQRVPGAWRGRAAGVRNWD</sequence>
<evidence type="ECO:0008006" key="4">
    <source>
        <dbReference type="Google" id="ProtNLM"/>
    </source>
</evidence>
<dbReference type="RefSeq" id="WP_377371087.1">
    <property type="nucleotide sequence ID" value="NZ_JAOTJD010000038.1"/>
</dbReference>
<accession>A0ABW6CRK3</accession>
<protein>
    <recommendedName>
        <fullName evidence="4">MacB-like periplasmic core domain-containing protein</fullName>
    </recommendedName>
</protein>
<evidence type="ECO:0000313" key="2">
    <source>
        <dbReference type="EMBL" id="MFD3265703.1"/>
    </source>
</evidence>
<name>A0ABW6CRK3_9CAUL</name>
<evidence type="ECO:0000313" key="3">
    <source>
        <dbReference type="Proteomes" id="UP001598130"/>
    </source>
</evidence>
<proteinExistence type="predicted"/>
<evidence type="ECO:0000256" key="1">
    <source>
        <dbReference type="SAM" id="Phobius"/>
    </source>
</evidence>
<feature type="transmembrane region" description="Helical" evidence="1">
    <location>
        <begin position="20"/>
        <end position="39"/>
    </location>
</feature>
<keyword evidence="1" id="KW-0472">Membrane</keyword>
<dbReference type="Proteomes" id="UP001598130">
    <property type="component" value="Unassembled WGS sequence"/>
</dbReference>
<keyword evidence="1" id="KW-1133">Transmembrane helix</keyword>
<organism evidence="2 3">
    <name type="scientific">Phenylobacterium ferrooxidans</name>
    <dbReference type="NCBI Taxonomy" id="2982689"/>
    <lineage>
        <taxon>Bacteria</taxon>
        <taxon>Pseudomonadati</taxon>
        <taxon>Pseudomonadota</taxon>
        <taxon>Alphaproteobacteria</taxon>
        <taxon>Caulobacterales</taxon>
        <taxon>Caulobacteraceae</taxon>
        <taxon>Phenylobacterium</taxon>
    </lineage>
</organism>
<comment type="caution">
    <text evidence="2">The sequence shown here is derived from an EMBL/GenBank/DDBJ whole genome shotgun (WGS) entry which is preliminary data.</text>
</comment>
<reference evidence="2 3" key="1">
    <citation type="submission" date="2022-09" db="EMBL/GenBank/DDBJ databases">
        <title>New species of Phenylobacterium.</title>
        <authorList>
            <person name="Mieszkin S."/>
        </authorList>
    </citation>
    <scope>NUCLEOTIDE SEQUENCE [LARGE SCALE GENOMIC DNA]</scope>
    <source>
        <strain evidence="2 3">HK31-G</strain>
    </source>
</reference>
<gene>
    <name evidence="2" type="ORF">OCL97_17230</name>
</gene>
<keyword evidence="3" id="KW-1185">Reference proteome</keyword>
<keyword evidence="1" id="KW-0812">Transmembrane</keyword>
<dbReference type="EMBL" id="JAOTJD010000038">
    <property type="protein sequence ID" value="MFD3265703.1"/>
    <property type="molecule type" value="Genomic_DNA"/>
</dbReference>